<proteinExistence type="predicted"/>
<evidence type="ECO:0000313" key="3">
    <source>
        <dbReference type="Proteomes" id="UP001303046"/>
    </source>
</evidence>
<name>A0ABR1E3K6_NECAM</name>
<organism evidence="2 3">
    <name type="scientific">Necator americanus</name>
    <name type="common">Human hookworm</name>
    <dbReference type="NCBI Taxonomy" id="51031"/>
    <lineage>
        <taxon>Eukaryota</taxon>
        <taxon>Metazoa</taxon>
        <taxon>Ecdysozoa</taxon>
        <taxon>Nematoda</taxon>
        <taxon>Chromadorea</taxon>
        <taxon>Rhabditida</taxon>
        <taxon>Rhabditina</taxon>
        <taxon>Rhabditomorpha</taxon>
        <taxon>Strongyloidea</taxon>
        <taxon>Ancylostomatidae</taxon>
        <taxon>Bunostominae</taxon>
        <taxon>Necator</taxon>
    </lineage>
</organism>
<comment type="caution">
    <text evidence="2">The sequence shown here is derived from an EMBL/GenBank/DDBJ whole genome shotgun (WGS) entry which is preliminary data.</text>
</comment>
<evidence type="ECO:0000256" key="1">
    <source>
        <dbReference type="SAM" id="MobiDB-lite"/>
    </source>
</evidence>
<feature type="compositionally biased region" description="Basic and acidic residues" evidence="1">
    <location>
        <begin position="70"/>
        <end position="91"/>
    </location>
</feature>
<keyword evidence="3" id="KW-1185">Reference proteome</keyword>
<accession>A0ABR1E3K6</accession>
<dbReference type="Proteomes" id="UP001303046">
    <property type="component" value="Unassembled WGS sequence"/>
</dbReference>
<feature type="region of interest" description="Disordered" evidence="1">
    <location>
        <begin position="13"/>
        <end position="33"/>
    </location>
</feature>
<dbReference type="EMBL" id="JAVFWL010000005">
    <property type="protein sequence ID" value="KAK6757279.1"/>
    <property type="molecule type" value="Genomic_DNA"/>
</dbReference>
<feature type="region of interest" description="Disordered" evidence="1">
    <location>
        <begin position="70"/>
        <end position="101"/>
    </location>
</feature>
<gene>
    <name evidence="2" type="primary">Necator_chrV.g20023</name>
    <name evidence="2" type="ORF">RB195_015231</name>
</gene>
<sequence>MRARCTMVENIEGTSLPSTGDVPSRERTKKNTRSCIPPCVPAMQEVPQLLAINLVTRAFREDVVQIHGTRTTDSKCSRELPHAPKTNDREVPSTANRTYSSSSKCSCGCEGNSLEDGNYRKDRVRREKIEAAMSTFEATIQGGQNPSMAEIERYCRKMSRYTSDKAV</sequence>
<protein>
    <submittedName>
        <fullName evidence="2">Uncharacterized protein</fullName>
    </submittedName>
</protein>
<reference evidence="2 3" key="1">
    <citation type="submission" date="2023-08" db="EMBL/GenBank/DDBJ databases">
        <title>A Necator americanus chromosomal reference genome.</title>
        <authorList>
            <person name="Ilik V."/>
            <person name="Petrzelkova K.J."/>
            <person name="Pardy F."/>
            <person name="Fuh T."/>
            <person name="Niatou-Singa F.S."/>
            <person name="Gouil Q."/>
            <person name="Baker L."/>
            <person name="Ritchie M.E."/>
            <person name="Jex A.R."/>
            <person name="Gazzola D."/>
            <person name="Li H."/>
            <person name="Toshio Fujiwara R."/>
            <person name="Zhan B."/>
            <person name="Aroian R.V."/>
            <person name="Pafco B."/>
            <person name="Schwarz E.M."/>
        </authorList>
    </citation>
    <scope>NUCLEOTIDE SEQUENCE [LARGE SCALE GENOMIC DNA]</scope>
    <source>
        <strain evidence="2 3">Aroian</strain>
        <tissue evidence="2">Whole animal</tissue>
    </source>
</reference>
<evidence type="ECO:0000313" key="2">
    <source>
        <dbReference type="EMBL" id="KAK6757279.1"/>
    </source>
</evidence>